<evidence type="ECO:0000256" key="6">
    <source>
        <dbReference type="ARBA" id="ARBA00047512"/>
    </source>
</evidence>
<evidence type="ECO:0000256" key="4">
    <source>
        <dbReference type="ARBA" id="ARBA00022798"/>
    </source>
</evidence>
<dbReference type="EC" id="3.1.4.46" evidence="2"/>
<protein>
    <recommendedName>
        <fullName evidence="2">glycerophosphodiester phosphodiesterase</fullName>
        <ecNumber evidence="2">3.1.4.46</ecNumber>
    </recommendedName>
</protein>
<dbReference type="Pfam" id="PF03009">
    <property type="entry name" value="GDPD"/>
    <property type="match status" value="1"/>
</dbReference>
<evidence type="ECO:0000256" key="2">
    <source>
        <dbReference type="ARBA" id="ARBA00012247"/>
    </source>
</evidence>
<dbReference type="PANTHER" id="PTHR43620">
    <property type="entry name" value="GLYCEROPHOSPHORYL DIESTER PHOSPHODIESTERASE"/>
    <property type="match status" value="1"/>
</dbReference>
<evidence type="ECO:0000259" key="7">
    <source>
        <dbReference type="PROSITE" id="PS51704"/>
    </source>
</evidence>
<gene>
    <name evidence="8" type="ORF">ACFSBI_07375</name>
</gene>
<keyword evidence="9" id="KW-1185">Reference proteome</keyword>
<evidence type="ECO:0000313" key="8">
    <source>
        <dbReference type="EMBL" id="MFD1721368.1"/>
    </source>
</evidence>
<dbReference type="SUPFAM" id="SSF51695">
    <property type="entry name" value="PLC-like phosphodiesterases"/>
    <property type="match status" value="1"/>
</dbReference>
<keyword evidence="3" id="KW-0732">Signal</keyword>
<evidence type="ECO:0000313" key="9">
    <source>
        <dbReference type="Proteomes" id="UP001597347"/>
    </source>
</evidence>
<evidence type="ECO:0000256" key="5">
    <source>
        <dbReference type="ARBA" id="ARBA00022801"/>
    </source>
</evidence>
<dbReference type="Proteomes" id="UP001597347">
    <property type="component" value="Unassembled WGS sequence"/>
</dbReference>
<evidence type="ECO:0000256" key="1">
    <source>
        <dbReference type="ARBA" id="ARBA00007277"/>
    </source>
</evidence>
<evidence type="ECO:0000256" key="3">
    <source>
        <dbReference type="ARBA" id="ARBA00022729"/>
    </source>
</evidence>
<dbReference type="RefSeq" id="WP_377933542.1">
    <property type="nucleotide sequence ID" value="NZ_JBHUEA010000009.1"/>
</dbReference>
<sequence>MRPPLVIGHRGAPGYRPEHTRSSFLLAIEQGAQAIEVDVVPAGDGALAVRHEHALRATTDVADRPEFAGRAHRAAGGRREWFAEDFTGQELTTLHARERLPGVRPQSALHDDREPVLLLADVLALAAEADVLLVVEVKDATRSADLGLDVPQLLATTLAAQPRLPRLTVESFEKAPLRALAPLGLPLVYLVDAVGTAEDERRRIPRGPTFRQELAAARFEGLAGVSLPTSLVTSSRVAALHAAGLQVWTWTLRPENPFLPPAYRRTGGGSGDWRAYWNALLDTGVDGVFTDHPDLTTGLVAARAATTALQL</sequence>
<keyword evidence="5" id="KW-0378">Hydrolase</keyword>
<comment type="similarity">
    <text evidence="1">Belongs to the glycerophosphoryl diester phosphodiesterase family.</text>
</comment>
<dbReference type="InterPro" id="IPR017946">
    <property type="entry name" value="PLC-like_Pdiesterase_TIM-brl"/>
</dbReference>
<dbReference type="Gene3D" id="3.20.20.190">
    <property type="entry name" value="Phosphatidylinositol (PI) phosphodiesterase"/>
    <property type="match status" value="1"/>
</dbReference>
<dbReference type="PANTHER" id="PTHR43620:SF7">
    <property type="entry name" value="GLYCEROPHOSPHODIESTER PHOSPHODIESTERASE GDPD5-RELATED"/>
    <property type="match status" value="1"/>
</dbReference>
<name>A0ABW4LCW6_9MICO</name>
<dbReference type="PROSITE" id="PS51704">
    <property type="entry name" value="GP_PDE"/>
    <property type="match status" value="1"/>
</dbReference>
<proteinExistence type="inferred from homology"/>
<dbReference type="InterPro" id="IPR030395">
    <property type="entry name" value="GP_PDE_dom"/>
</dbReference>
<dbReference type="EMBL" id="JBHUEA010000009">
    <property type="protein sequence ID" value="MFD1721368.1"/>
    <property type="molecule type" value="Genomic_DNA"/>
</dbReference>
<feature type="domain" description="GP-PDE" evidence="7">
    <location>
        <begin position="4"/>
        <end position="300"/>
    </location>
</feature>
<keyword evidence="4" id="KW-0319">Glycerol metabolism</keyword>
<comment type="catalytic activity">
    <reaction evidence="6">
        <text>a sn-glycero-3-phosphodiester + H2O = an alcohol + sn-glycerol 3-phosphate + H(+)</text>
        <dbReference type="Rhea" id="RHEA:12969"/>
        <dbReference type="ChEBI" id="CHEBI:15377"/>
        <dbReference type="ChEBI" id="CHEBI:15378"/>
        <dbReference type="ChEBI" id="CHEBI:30879"/>
        <dbReference type="ChEBI" id="CHEBI:57597"/>
        <dbReference type="ChEBI" id="CHEBI:83408"/>
        <dbReference type="EC" id="3.1.4.46"/>
    </reaction>
</comment>
<reference evidence="9" key="1">
    <citation type="journal article" date="2019" name="Int. J. Syst. Evol. Microbiol.">
        <title>The Global Catalogue of Microorganisms (GCM) 10K type strain sequencing project: providing services to taxonomists for standard genome sequencing and annotation.</title>
        <authorList>
            <consortium name="The Broad Institute Genomics Platform"/>
            <consortium name="The Broad Institute Genome Sequencing Center for Infectious Disease"/>
            <person name="Wu L."/>
            <person name="Ma J."/>
        </authorList>
    </citation>
    <scope>NUCLEOTIDE SEQUENCE [LARGE SCALE GENOMIC DNA]</scope>
    <source>
        <strain evidence="9">CGMCC 1.12471</strain>
    </source>
</reference>
<accession>A0ABW4LCW6</accession>
<comment type="caution">
    <text evidence="8">The sequence shown here is derived from an EMBL/GenBank/DDBJ whole genome shotgun (WGS) entry which is preliminary data.</text>
</comment>
<organism evidence="8 9">
    <name type="scientific">Amnibacterium endophyticum</name>
    <dbReference type="NCBI Taxonomy" id="2109337"/>
    <lineage>
        <taxon>Bacteria</taxon>
        <taxon>Bacillati</taxon>
        <taxon>Actinomycetota</taxon>
        <taxon>Actinomycetes</taxon>
        <taxon>Micrococcales</taxon>
        <taxon>Microbacteriaceae</taxon>
        <taxon>Amnibacterium</taxon>
    </lineage>
</organism>